<keyword evidence="4" id="KW-1185">Reference proteome</keyword>
<evidence type="ECO:0000313" key="3">
    <source>
        <dbReference type="EMBL" id="PDV97141.1"/>
    </source>
</evidence>
<proteinExistence type="predicted"/>
<feature type="domain" description="THIF-type NAD/FAD binding fold" evidence="2">
    <location>
        <begin position="21"/>
        <end position="143"/>
    </location>
</feature>
<evidence type="ECO:0000256" key="1">
    <source>
        <dbReference type="SAM" id="MobiDB-lite"/>
    </source>
</evidence>
<feature type="region of interest" description="Disordered" evidence="1">
    <location>
        <begin position="201"/>
        <end position="297"/>
    </location>
</feature>
<sequence>MDTLNIDAPIPYLVPPTQPIQIGLVGCGGTGSHLAVALARMTSHLRERGDPPLHLIFIDGDRVEAPNIGRQLFAPAERGRHKAQTLADRLNAALGLDIIAVPEMATAALLRELAPPAQTIGILVGAVDTASGRRALHEALARSRWQLWLDSGNEHDWGKVLLGTITEQRQLHGALALGGICTALPAPTLRYPHLLHDEPANQRAGDAHHRGGVTPTNHRPTTPPDRPPRNQHHQGEVTPINRLSTTPPDRPPRNQHHRGGVTPTNHLPNALPDRPPRNQHHRGGVATASRLPNQPQGDCAVDMRDGLQSLMINQTMAAIAAQYLHQLISARRITTFETALDLATLTMRSIPITAATLADASGLTIADITQTDEPGHHRTRGHP</sequence>
<comment type="caution">
    <text evidence="3">The sequence shown here is derived from an EMBL/GenBank/DDBJ whole genome shotgun (WGS) entry which is preliminary data.</text>
</comment>
<dbReference type="SUPFAM" id="SSF69572">
    <property type="entry name" value="Activating enzymes of the ubiquitin-like proteins"/>
    <property type="match status" value="1"/>
</dbReference>
<dbReference type="InterPro" id="IPR000594">
    <property type="entry name" value="ThiF_NAD_FAD-bd"/>
</dbReference>
<accession>A0A2H3KXP9</accession>
<gene>
    <name evidence="3" type="ORF">A9Q02_22580</name>
</gene>
<organism evidence="3 4">
    <name type="scientific">Candidatus Chloroploca asiatica</name>
    <dbReference type="NCBI Taxonomy" id="1506545"/>
    <lineage>
        <taxon>Bacteria</taxon>
        <taxon>Bacillati</taxon>
        <taxon>Chloroflexota</taxon>
        <taxon>Chloroflexia</taxon>
        <taxon>Chloroflexales</taxon>
        <taxon>Chloroflexineae</taxon>
        <taxon>Oscillochloridaceae</taxon>
        <taxon>Candidatus Chloroploca</taxon>
    </lineage>
</organism>
<dbReference type="Pfam" id="PF00899">
    <property type="entry name" value="ThiF"/>
    <property type="match status" value="1"/>
</dbReference>
<dbReference type="Proteomes" id="UP000220922">
    <property type="component" value="Unassembled WGS sequence"/>
</dbReference>
<dbReference type="Gene3D" id="3.40.50.720">
    <property type="entry name" value="NAD(P)-binding Rossmann-like Domain"/>
    <property type="match status" value="1"/>
</dbReference>
<dbReference type="EMBL" id="LYXE01000161">
    <property type="protein sequence ID" value="PDV97141.1"/>
    <property type="molecule type" value="Genomic_DNA"/>
</dbReference>
<dbReference type="GO" id="GO:0008641">
    <property type="term" value="F:ubiquitin-like modifier activating enzyme activity"/>
    <property type="evidence" value="ECO:0007669"/>
    <property type="project" value="InterPro"/>
</dbReference>
<dbReference type="RefSeq" id="WP_097654751.1">
    <property type="nucleotide sequence ID" value="NZ_LYXE01000161.1"/>
</dbReference>
<reference evidence="3 4" key="1">
    <citation type="submission" date="2016-05" db="EMBL/GenBank/DDBJ databases">
        <authorList>
            <person name="Lavstsen T."/>
            <person name="Jespersen J.S."/>
        </authorList>
    </citation>
    <scope>NUCLEOTIDE SEQUENCE [LARGE SCALE GENOMIC DNA]</scope>
    <source>
        <strain evidence="3 4">B7-9</strain>
    </source>
</reference>
<dbReference type="CDD" id="cd01483">
    <property type="entry name" value="E1_enzyme_family"/>
    <property type="match status" value="1"/>
</dbReference>
<dbReference type="AlphaFoldDB" id="A0A2H3KXP9"/>
<name>A0A2H3KXP9_9CHLR</name>
<evidence type="ECO:0000313" key="4">
    <source>
        <dbReference type="Proteomes" id="UP000220922"/>
    </source>
</evidence>
<dbReference type="InterPro" id="IPR035985">
    <property type="entry name" value="Ubiquitin-activating_enz"/>
</dbReference>
<protein>
    <recommendedName>
        <fullName evidence="2">THIF-type NAD/FAD binding fold domain-containing protein</fullName>
    </recommendedName>
</protein>
<dbReference type="OrthoDB" id="9804286at2"/>
<evidence type="ECO:0000259" key="2">
    <source>
        <dbReference type="Pfam" id="PF00899"/>
    </source>
</evidence>